<dbReference type="EMBL" id="CP036433">
    <property type="protein sequence ID" value="QDU98230.1"/>
    <property type="molecule type" value="Genomic_DNA"/>
</dbReference>
<organism evidence="2 3">
    <name type="scientific">Lignipirellula cremea</name>
    <dbReference type="NCBI Taxonomy" id="2528010"/>
    <lineage>
        <taxon>Bacteria</taxon>
        <taxon>Pseudomonadati</taxon>
        <taxon>Planctomycetota</taxon>
        <taxon>Planctomycetia</taxon>
        <taxon>Pirellulales</taxon>
        <taxon>Pirellulaceae</taxon>
        <taxon>Lignipirellula</taxon>
    </lineage>
</organism>
<accession>A0A518E2B8</accession>
<keyword evidence="3" id="KW-1185">Reference proteome</keyword>
<dbReference type="RefSeq" id="WP_145057317.1">
    <property type="nucleotide sequence ID" value="NZ_CP036433.1"/>
</dbReference>
<evidence type="ECO:0000256" key="1">
    <source>
        <dbReference type="SAM" id="SignalP"/>
    </source>
</evidence>
<gene>
    <name evidence="2" type="ORF">Pla8534_60910</name>
</gene>
<name>A0A518E2B8_9BACT</name>
<proteinExistence type="predicted"/>
<evidence type="ECO:0000313" key="2">
    <source>
        <dbReference type="EMBL" id="QDU98230.1"/>
    </source>
</evidence>
<dbReference type="OrthoDB" id="229728at2"/>
<dbReference type="KEGG" id="lcre:Pla8534_60910"/>
<dbReference type="AlphaFoldDB" id="A0A518E2B8"/>
<sequence length="432" mass="48843" precursor="true">MPDFLRLFAGPLTALLLVALHNSPALAQLEFEQAPIHYGKAPTHDPVMRLQEQLEKGEVKLDYDEQRGYLPALLQHLGIETSSQVLVYSKTSFQLRRIAPRHPRALYFNDESYVGWVQQGDMVEVMTTDPEQGEIFYTLSQEPAEVPRFTRDSGRCILCHASSRTQRVPGGLVRSVFADDAGQPQFSSGTFNIDHRSPFTDRWGGWYVTGTHGKMRHMGNVTSKNRRDPEAIDREAGANVTDLSELFDVSPYLTPHSDIVALMVLEHQTQMQNFITLASYENRSTAHYDGIMNEALDRPADHVSDTSKRRVAAAGEKLLAYLLFAEEFPLTSPIQGTSTFARDFQAKGPRDSKGRSLRDLDLQTRMFKYPCSYLIYSPAFDALPPTVKSYVTERLLAILEGQDESRTFAHLTTDDRKAILDILRETKPDLWK</sequence>
<evidence type="ECO:0008006" key="4">
    <source>
        <dbReference type="Google" id="ProtNLM"/>
    </source>
</evidence>
<feature type="chain" id="PRO_5021859269" description="Cytochrome c domain-containing protein" evidence="1">
    <location>
        <begin position="28"/>
        <end position="432"/>
    </location>
</feature>
<reference evidence="2 3" key="1">
    <citation type="submission" date="2019-02" db="EMBL/GenBank/DDBJ databases">
        <title>Deep-cultivation of Planctomycetes and their phenomic and genomic characterization uncovers novel biology.</title>
        <authorList>
            <person name="Wiegand S."/>
            <person name="Jogler M."/>
            <person name="Boedeker C."/>
            <person name="Pinto D."/>
            <person name="Vollmers J."/>
            <person name="Rivas-Marin E."/>
            <person name="Kohn T."/>
            <person name="Peeters S.H."/>
            <person name="Heuer A."/>
            <person name="Rast P."/>
            <person name="Oberbeckmann S."/>
            <person name="Bunk B."/>
            <person name="Jeske O."/>
            <person name="Meyerdierks A."/>
            <person name="Storesund J.E."/>
            <person name="Kallscheuer N."/>
            <person name="Luecker S."/>
            <person name="Lage O.M."/>
            <person name="Pohl T."/>
            <person name="Merkel B.J."/>
            <person name="Hornburger P."/>
            <person name="Mueller R.-W."/>
            <person name="Bruemmer F."/>
            <person name="Labrenz M."/>
            <person name="Spormann A.M."/>
            <person name="Op den Camp H."/>
            <person name="Overmann J."/>
            <person name="Amann R."/>
            <person name="Jetten M.S.M."/>
            <person name="Mascher T."/>
            <person name="Medema M.H."/>
            <person name="Devos D.P."/>
            <person name="Kaster A.-K."/>
            <person name="Ovreas L."/>
            <person name="Rohde M."/>
            <person name="Galperin M.Y."/>
            <person name="Jogler C."/>
        </authorList>
    </citation>
    <scope>NUCLEOTIDE SEQUENCE [LARGE SCALE GENOMIC DNA]</scope>
    <source>
        <strain evidence="2 3">Pla85_3_4</strain>
    </source>
</reference>
<evidence type="ECO:0000313" key="3">
    <source>
        <dbReference type="Proteomes" id="UP000317648"/>
    </source>
</evidence>
<dbReference type="Proteomes" id="UP000317648">
    <property type="component" value="Chromosome"/>
</dbReference>
<protein>
    <recommendedName>
        <fullName evidence="4">Cytochrome c domain-containing protein</fullName>
    </recommendedName>
</protein>
<feature type="signal peptide" evidence="1">
    <location>
        <begin position="1"/>
        <end position="27"/>
    </location>
</feature>
<keyword evidence="1" id="KW-0732">Signal</keyword>